<dbReference type="Pfam" id="PF02836">
    <property type="entry name" value="Glyco_hydro_2_C"/>
    <property type="match status" value="1"/>
</dbReference>
<dbReference type="SUPFAM" id="SSF49303">
    <property type="entry name" value="beta-Galactosidase/glucuronidase domain"/>
    <property type="match status" value="1"/>
</dbReference>
<dbReference type="EMBL" id="JADCKB010000034">
    <property type="protein sequence ID" value="MBE5041096.1"/>
    <property type="molecule type" value="Genomic_DNA"/>
</dbReference>
<dbReference type="PANTHER" id="PTHR42732:SF3">
    <property type="entry name" value="HYDROLASE"/>
    <property type="match status" value="1"/>
</dbReference>
<dbReference type="PANTHER" id="PTHR42732">
    <property type="entry name" value="BETA-GALACTOSIDASE"/>
    <property type="match status" value="1"/>
</dbReference>
<keyword evidence="3" id="KW-0326">Glycosidase</keyword>
<dbReference type="SUPFAM" id="SSF51445">
    <property type="entry name" value="(Trans)glycosidases"/>
    <property type="match status" value="1"/>
</dbReference>
<keyword evidence="7" id="KW-1185">Reference proteome</keyword>
<evidence type="ECO:0000256" key="2">
    <source>
        <dbReference type="ARBA" id="ARBA00022801"/>
    </source>
</evidence>
<sequence length="572" mass="65013">MKCPRAEHPNPQWERENWLCLNGQWEFDFDFGKSALDRKLYEGGPLSKTITVPFCPESKLSGIGYTDFIPAVVYRKTVTLTEEQASGRVLLHFGAVDYETWVYVNGKSVCRHRGGYTPFEADITEVVKAGENTIFVYAEDDIRSGKQCGGKQSHKFQSHGCFYTRVTGIWQTVWLEFVPKAYILSAKYETHPDSASITVRGKTSGSGMVTLKTSFEGEETGSAEVYSTGDFSAVIPLSRTELWELGNGRLYDLTLSMGDDTVHSYFGLRSVGLEGMKFVLNKKTVFQRLVLDQGYYPDGIYTAPDEAALVKDIAISMELGFNGARLHQKLFEPRFLYHCDKMGYMVWDEYGNWNFDCAAPDALNRFLKAWLEVLDRDGNHPSVIGWCPFNETWDYAENEHKNELLSSIYEVTKAVDPTRPCIDASGLYHAKTDIFDVHDYTGDPETFAGYFAGIADGVLLDQIERNPNWKSRQHYNGEPVFVSEYGGIQWSGKQEGDAWGYGDAPKTPEEFIKRYQGVTDVLLQHPLIMGFCYTQLYDVEQEQNGLYTYERQPKFDPEIFRKINQQPAAIEE</sequence>
<evidence type="ECO:0000256" key="1">
    <source>
        <dbReference type="ARBA" id="ARBA00007401"/>
    </source>
</evidence>
<comment type="caution">
    <text evidence="6">The sequence shown here is derived from an EMBL/GenBank/DDBJ whole genome shotgun (WGS) entry which is preliminary data.</text>
</comment>
<dbReference type="InterPro" id="IPR013783">
    <property type="entry name" value="Ig-like_fold"/>
</dbReference>
<reference evidence="6" key="1">
    <citation type="submission" date="2020-10" db="EMBL/GenBank/DDBJ databases">
        <title>ChiBAC.</title>
        <authorList>
            <person name="Zenner C."/>
            <person name="Hitch T.C.A."/>
            <person name="Clavel T."/>
        </authorList>
    </citation>
    <scope>NUCLEOTIDE SEQUENCE</scope>
    <source>
        <strain evidence="6">DSM 107454</strain>
    </source>
</reference>
<evidence type="ECO:0000256" key="3">
    <source>
        <dbReference type="ARBA" id="ARBA00023295"/>
    </source>
</evidence>
<protein>
    <submittedName>
        <fullName evidence="6">Beta-galactosidase</fullName>
    </submittedName>
</protein>
<keyword evidence="2" id="KW-0378">Hydrolase</keyword>
<evidence type="ECO:0000313" key="6">
    <source>
        <dbReference type="EMBL" id="MBE5041096.1"/>
    </source>
</evidence>
<dbReference type="InterPro" id="IPR006104">
    <property type="entry name" value="Glyco_hydro_2_N"/>
</dbReference>
<dbReference type="AlphaFoldDB" id="A0A9D5R954"/>
<feature type="domain" description="Glycosyl hydrolases family 2 sugar binding" evidence="5">
    <location>
        <begin position="67"/>
        <end position="137"/>
    </location>
</feature>
<dbReference type="InterPro" id="IPR051913">
    <property type="entry name" value="GH2_Domain-Containing"/>
</dbReference>
<evidence type="ECO:0000259" key="5">
    <source>
        <dbReference type="Pfam" id="PF02837"/>
    </source>
</evidence>
<dbReference type="GO" id="GO:0005975">
    <property type="term" value="P:carbohydrate metabolic process"/>
    <property type="evidence" value="ECO:0007669"/>
    <property type="project" value="InterPro"/>
</dbReference>
<proteinExistence type="inferred from homology"/>
<dbReference type="Gene3D" id="2.60.40.10">
    <property type="entry name" value="Immunoglobulins"/>
    <property type="match status" value="1"/>
</dbReference>
<feature type="domain" description="Glycoside hydrolase family 2 catalytic" evidence="4">
    <location>
        <begin position="305"/>
        <end position="426"/>
    </location>
</feature>
<dbReference type="InterPro" id="IPR017853">
    <property type="entry name" value="GH"/>
</dbReference>
<dbReference type="Gene3D" id="3.20.20.80">
    <property type="entry name" value="Glycosidases"/>
    <property type="match status" value="1"/>
</dbReference>
<dbReference type="GO" id="GO:0004553">
    <property type="term" value="F:hydrolase activity, hydrolyzing O-glycosyl compounds"/>
    <property type="evidence" value="ECO:0007669"/>
    <property type="project" value="InterPro"/>
</dbReference>
<dbReference type="InterPro" id="IPR006103">
    <property type="entry name" value="Glyco_hydro_2_cat"/>
</dbReference>
<accession>A0A9D5R954</accession>
<dbReference type="Gene3D" id="2.60.120.260">
    <property type="entry name" value="Galactose-binding domain-like"/>
    <property type="match status" value="1"/>
</dbReference>
<comment type="similarity">
    <text evidence="1">Belongs to the glycosyl hydrolase 2 family.</text>
</comment>
<dbReference type="Pfam" id="PF02837">
    <property type="entry name" value="Glyco_hydro_2_N"/>
    <property type="match status" value="1"/>
</dbReference>
<dbReference type="InterPro" id="IPR008979">
    <property type="entry name" value="Galactose-bd-like_sf"/>
</dbReference>
<organism evidence="6 7">
    <name type="scientific">Ructibacterium gallinarum</name>
    <dbReference type="NCBI Taxonomy" id="2779355"/>
    <lineage>
        <taxon>Bacteria</taxon>
        <taxon>Bacillati</taxon>
        <taxon>Bacillota</taxon>
        <taxon>Clostridia</taxon>
        <taxon>Eubacteriales</taxon>
        <taxon>Oscillospiraceae</taxon>
        <taxon>Ructibacterium</taxon>
    </lineage>
</organism>
<dbReference type="Proteomes" id="UP000806542">
    <property type="component" value="Unassembled WGS sequence"/>
</dbReference>
<dbReference type="InterPro" id="IPR036156">
    <property type="entry name" value="Beta-gal/glucu_dom_sf"/>
</dbReference>
<evidence type="ECO:0000313" key="7">
    <source>
        <dbReference type="Proteomes" id="UP000806542"/>
    </source>
</evidence>
<gene>
    <name evidence="6" type="ORF">INF28_11575</name>
</gene>
<dbReference type="RefSeq" id="WP_226393631.1">
    <property type="nucleotide sequence ID" value="NZ_JADCKB010000034.1"/>
</dbReference>
<name>A0A9D5R954_9FIRM</name>
<dbReference type="SUPFAM" id="SSF49785">
    <property type="entry name" value="Galactose-binding domain-like"/>
    <property type="match status" value="1"/>
</dbReference>
<evidence type="ECO:0000259" key="4">
    <source>
        <dbReference type="Pfam" id="PF02836"/>
    </source>
</evidence>